<accession>A0ABW4ZF76</accession>
<sequence length="174" mass="19551">MKKSHVTLHTNHNDPPNIFYFQYSVKGSRRNTYQTGIIFNDIELLDINCQCADYEYCKHAAAALFLLESQLSALTQGTPSSHDAIRHWIEKLNNNLIKQSQPTSGDTDDAFDPNYKDRVVYILSDNYDSIEITAKKDRILKDGQFSISTTNVKRGLSSSAMLTSTTSSNTISSC</sequence>
<organism evidence="3 4">
    <name type="scientific">Rubritalea tangerina</name>
    <dbReference type="NCBI Taxonomy" id="430798"/>
    <lineage>
        <taxon>Bacteria</taxon>
        <taxon>Pseudomonadati</taxon>
        <taxon>Verrucomicrobiota</taxon>
        <taxon>Verrucomicrobiia</taxon>
        <taxon>Verrucomicrobiales</taxon>
        <taxon>Rubritaleaceae</taxon>
        <taxon>Rubritalea</taxon>
    </lineage>
</organism>
<evidence type="ECO:0000259" key="2">
    <source>
        <dbReference type="PROSITE" id="PS50966"/>
    </source>
</evidence>
<dbReference type="RefSeq" id="WP_377087986.1">
    <property type="nucleotide sequence ID" value="NZ_JBHSJL010000014.1"/>
</dbReference>
<evidence type="ECO:0000313" key="3">
    <source>
        <dbReference type="EMBL" id="MFD2160521.1"/>
    </source>
</evidence>
<reference evidence="4" key="1">
    <citation type="journal article" date="2019" name="Int. J. Syst. Evol. Microbiol.">
        <title>The Global Catalogue of Microorganisms (GCM) 10K type strain sequencing project: providing services to taxonomists for standard genome sequencing and annotation.</title>
        <authorList>
            <consortium name="The Broad Institute Genomics Platform"/>
            <consortium name="The Broad Institute Genome Sequencing Center for Infectious Disease"/>
            <person name="Wu L."/>
            <person name="Ma J."/>
        </authorList>
    </citation>
    <scope>NUCLEOTIDE SEQUENCE [LARGE SCALE GENOMIC DNA]</scope>
    <source>
        <strain evidence="4">CCUG 57942</strain>
    </source>
</reference>
<feature type="domain" description="SWIM-type" evidence="2">
    <location>
        <begin position="33"/>
        <end position="68"/>
    </location>
</feature>
<keyword evidence="4" id="KW-1185">Reference proteome</keyword>
<dbReference type="InterPro" id="IPR007527">
    <property type="entry name" value="Znf_SWIM"/>
</dbReference>
<gene>
    <name evidence="3" type="ORF">ACFSW8_16575</name>
</gene>
<protein>
    <recommendedName>
        <fullName evidence="2">SWIM-type domain-containing protein</fullName>
    </recommendedName>
</protein>
<proteinExistence type="predicted"/>
<evidence type="ECO:0000313" key="4">
    <source>
        <dbReference type="Proteomes" id="UP001597389"/>
    </source>
</evidence>
<comment type="caution">
    <text evidence="3">The sequence shown here is derived from an EMBL/GenBank/DDBJ whole genome shotgun (WGS) entry which is preliminary data.</text>
</comment>
<keyword evidence="1" id="KW-0862">Zinc</keyword>
<dbReference type="PROSITE" id="PS50966">
    <property type="entry name" value="ZF_SWIM"/>
    <property type="match status" value="1"/>
</dbReference>
<keyword evidence="1" id="KW-0863">Zinc-finger</keyword>
<name>A0ABW4ZF76_9BACT</name>
<evidence type="ECO:0000256" key="1">
    <source>
        <dbReference type="PROSITE-ProRule" id="PRU00325"/>
    </source>
</evidence>
<dbReference type="EMBL" id="JBHUJB010000083">
    <property type="protein sequence ID" value="MFD2160521.1"/>
    <property type="molecule type" value="Genomic_DNA"/>
</dbReference>
<keyword evidence="1" id="KW-0479">Metal-binding</keyword>
<dbReference type="Proteomes" id="UP001597389">
    <property type="component" value="Unassembled WGS sequence"/>
</dbReference>